<accession>A0ABQ4UNT8</accession>
<keyword evidence="1" id="KW-0472">Membrane</keyword>
<feature type="transmembrane region" description="Helical" evidence="1">
    <location>
        <begin position="39"/>
        <end position="60"/>
    </location>
</feature>
<reference evidence="2" key="1">
    <citation type="journal article" date="2021" name="Front. Microbiol.">
        <title>Comprehensive Comparative Genomics and Phenotyping of Methylobacterium Species.</title>
        <authorList>
            <person name="Alessa O."/>
            <person name="Ogura Y."/>
            <person name="Fujitani Y."/>
            <person name="Takami H."/>
            <person name="Hayashi T."/>
            <person name="Sahin N."/>
            <person name="Tani A."/>
        </authorList>
    </citation>
    <scope>NUCLEOTIDE SEQUENCE</scope>
    <source>
        <strain evidence="2">DSM 14458</strain>
    </source>
</reference>
<organism evidence="2 3">
    <name type="scientific">Methylorubrum suomiense</name>
    <dbReference type="NCBI Taxonomy" id="144191"/>
    <lineage>
        <taxon>Bacteria</taxon>
        <taxon>Pseudomonadati</taxon>
        <taxon>Pseudomonadota</taxon>
        <taxon>Alphaproteobacteria</taxon>
        <taxon>Hyphomicrobiales</taxon>
        <taxon>Methylobacteriaceae</taxon>
        <taxon>Methylorubrum</taxon>
    </lineage>
</organism>
<name>A0ABQ4UNT8_9HYPH</name>
<comment type="caution">
    <text evidence="2">The sequence shown here is derived from an EMBL/GenBank/DDBJ whole genome shotgun (WGS) entry which is preliminary data.</text>
</comment>
<keyword evidence="1" id="KW-0812">Transmembrane</keyword>
<evidence type="ECO:0000313" key="3">
    <source>
        <dbReference type="Proteomes" id="UP001055093"/>
    </source>
</evidence>
<keyword evidence="3" id="KW-1185">Reference proteome</keyword>
<reference evidence="2" key="2">
    <citation type="submission" date="2021-08" db="EMBL/GenBank/DDBJ databases">
        <authorList>
            <person name="Tani A."/>
            <person name="Ola A."/>
            <person name="Ogura Y."/>
            <person name="Katsura K."/>
            <person name="Hayashi T."/>
        </authorList>
    </citation>
    <scope>NUCLEOTIDE SEQUENCE</scope>
    <source>
        <strain evidence="2">DSM 14458</strain>
    </source>
</reference>
<sequence length="70" mass="6861">MQRILNIVGIASIVALAATPAAAGHGGFLGGLFGGGRGAPGPEAAVGLPFLVAAGAYMLMRRRAAKSDAQ</sequence>
<evidence type="ECO:0008006" key="4">
    <source>
        <dbReference type="Google" id="ProtNLM"/>
    </source>
</evidence>
<proteinExistence type="predicted"/>
<keyword evidence="1" id="KW-1133">Transmembrane helix</keyword>
<protein>
    <recommendedName>
        <fullName evidence="4">PEP-CTERM protein-sorting domain-containing protein</fullName>
    </recommendedName>
</protein>
<dbReference type="Proteomes" id="UP001055093">
    <property type="component" value="Unassembled WGS sequence"/>
</dbReference>
<evidence type="ECO:0000256" key="1">
    <source>
        <dbReference type="SAM" id="Phobius"/>
    </source>
</evidence>
<dbReference type="EMBL" id="BPRE01000001">
    <property type="protein sequence ID" value="GJE73806.1"/>
    <property type="molecule type" value="Genomic_DNA"/>
</dbReference>
<dbReference type="RefSeq" id="WP_137829546.1">
    <property type="nucleotide sequence ID" value="NZ_BPRE01000001.1"/>
</dbReference>
<gene>
    <name evidence="2" type="ORF">BGCPKDLD_0373</name>
</gene>
<evidence type="ECO:0000313" key="2">
    <source>
        <dbReference type="EMBL" id="GJE73806.1"/>
    </source>
</evidence>